<reference evidence="2" key="1">
    <citation type="journal article" date="2011" name="Nature">
        <title>Genome sequence and analysis of the tuber crop potato.</title>
        <authorList>
            <consortium name="The Potato Genome Sequencing Consortium"/>
        </authorList>
    </citation>
    <scope>NUCLEOTIDE SEQUENCE [LARGE SCALE GENOMIC DNA]</scope>
    <source>
        <strain evidence="2">cv. DM1-3 516 R44</strain>
    </source>
</reference>
<sequence>MGFPSQKFNCESRMKWRTCYEHLENSSIGLSFPSVGRQSIEIIKDLSRSCISRVSGNYMATY</sequence>
<dbReference type="InParanoid" id="M1BK81"/>
<proteinExistence type="predicted"/>
<dbReference type="AlphaFoldDB" id="M1BK81"/>
<dbReference type="HOGENOM" id="CLU_2908574_0_0_1"/>
<evidence type="ECO:0000313" key="1">
    <source>
        <dbReference type="EnsemblPlants" id="PGSC0003DMT400047173"/>
    </source>
</evidence>
<dbReference type="EnsemblPlants" id="PGSC0003DMT400047173">
    <property type="protein sequence ID" value="PGSC0003DMT400047173"/>
    <property type="gene ID" value="PGSC0003DMG400018310"/>
</dbReference>
<keyword evidence="2" id="KW-1185">Reference proteome</keyword>
<dbReference type="Proteomes" id="UP000011115">
    <property type="component" value="Unassembled WGS sequence"/>
</dbReference>
<evidence type="ECO:0000313" key="2">
    <source>
        <dbReference type="Proteomes" id="UP000011115"/>
    </source>
</evidence>
<name>M1BK81_SOLTU</name>
<accession>M1BK81</accession>
<dbReference type="Gramene" id="PGSC0003DMT400047173">
    <property type="protein sequence ID" value="PGSC0003DMT400047173"/>
    <property type="gene ID" value="PGSC0003DMG400018310"/>
</dbReference>
<dbReference type="PaxDb" id="4113-PGSC0003DMT400047173"/>
<organism evidence="1 2">
    <name type="scientific">Solanum tuberosum</name>
    <name type="common">Potato</name>
    <dbReference type="NCBI Taxonomy" id="4113"/>
    <lineage>
        <taxon>Eukaryota</taxon>
        <taxon>Viridiplantae</taxon>
        <taxon>Streptophyta</taxon>
        <taxon>Embryophyta</taxon>
        <taxon>Tracheophyta</taxon>
        <taxon>Spermatophyta</taxon>
        <taxon>Magnoliopsida</taxon>
        <taxon>eudicotyledons</taxon>
        <taxon>Gunneridae</taxon>
        <taxon>Pentapetalae</taxon>
        <taxon>asterids</taxon>
        <taxon>lamiids</taxon>
        <taxon>Solanales</taxon>
        <taxon>Solanaceae</taxon>
        <taxon>Solanoideae</taxon>
        <taxon>Solaneae</taxon>
        <taxon>Solanum</taxon>
    </lineage>
</organism>
<reference evidence="1" key="2">
    <citation type="submission" date="2015-06" db="UniProtKB">
        <authorList>
            <consortium name="EnsemblPlants"/>
        </authorList>
    </citation>
    <scope>IDENTIFICATION</scope>
    <source>
        <strain evidence="1">DM1-3 516 R44</strain>
    </source>
</reference>
<protein>
    <submittedName>
        <fullName evidence="1">Uncharacterized protein</fullName>
    </submittedName>
</protein>